<keyword evidence="1" id="KW-0812">Transmembrane</keyword>
<dbReference type="Proteomes" id="UP000294576">
    <property type="component" value="Unassembled WGS sequence"/>
</dbReference>
<feature type="transmembrane region" description="Helical" evidence="1">
    <location>
        <begin position="80"/>
        <end position="98"/>
    </location>
</feature>
<proteinExistence type="predicted"/>
<organism evidence="2 3">
    <name type="scientific">Rhizobium sullae</name>
    <name type="common">Rhizobium hedysari</name>
    <dbReference type="NCBI Taxonomy" id="50338"/>
    <lineage>
        <taxon>Bacteria</taxon>
        <taxon>Pseudomonadati</taxon>
        <taxon>Pseudomonadota</taxon>
        <taxon>Alphaproteobacteria</taxon>
        <taxon>Hyphomicrobiales</taxon>
        <taxon>Rhizobiaceae</taxon>
        <taxon>Rhizobium/Agrobacterium group</taxon>
        <taxon>Rhizobium</taxon>
    </lineage>
</organism>
<gene>
    <name evidence="2" type="ORF">EV132_104262</name>
</gene>
<evidence type="ECO:0000313" key="2">
    <source>
        <dbReference type="EMBL" id="TCU17237.1"/>
    </source>
</evidence>
<dbReference type="AlphaFoldDB" id="A0A4R3Q9K7"/>
<name>A0A4R3Q9K7_RHISU</name>
<feature type="transmembrane region" description="Helical" evidence="1">
    <location>
        <begin position="57"/>
        <end position="74"/>
    </location>
</feature>
<comment type="caution">
    <text evidence="2">The sequence shown here is derived from an EMBL/GenBank/DDBJ whole genome shotgun (WGS) entry which is preliminary data.</text>
</comment>
<dbReference type="RefSeq" id="WP_086994153.1">
    <property type="nucleotide sequence ID" value="NZ_FWER01000002.1"/>
</dbReference>
<keyword evidence="1" id="KW-0472">Membrane</keyword>
<keyword evidence="1" id="KW-1133">Transmembrane helix</keyword>
<accession>A0A4R3Q9K7</accession>
<sequence length="174" mass="19063">MAERSLKFNRIPTMTLEPLLQAPLAIQIHVAAVTPAALLGAYILLRPKGTRRHKALGRIWMILMVVTALSSFFIHELDLFFGFGPIHLLSTATLFGSWQAIAAARRRDIRTHKRIVKGLYFGGVVSAGLFTLVPGRIMNEVIFSGNDTASAMAGIGLVIIGAIFVLRPRLKLFA</sequence>
<feature type="transmembrane region" description="Helical" evidence="1">
    <location>
        <begin position="119"/>
        <end position="137"/>
    </location>
</feature>
<dbReference type="InterPro" id="IPR018750">
    <property type="entry name" value="DUF2306_membrane"/>
</dbReference>
<reference evidence="2 3" key="1">
    <citation type="submission" date="2019-03" db="EMBL/GenBank/DDBJ databases">
        <title>Genomic Encyclopedia of Type Strains, Phase IV (KMG-V): Genome sequencing to study the core and pangenomes of soil and plant-associated prokaryotes.</title>
        <authorList>
            <person name="Whitman W."/>
        </authorList>
    </citation>
    <scope>NUCLEOTIDE SEQUENCE [LARGE SCALE GENOMIC DNA]</scope>
    <source>
        <strain evidence="2 3">Hc14</strain>
    </source>
</reference>
<dbReference type="Pfam" id="PF10067">
    <property type="entry name" value="DUF2306"/>
    <property type="match status" value="1"/>
</dbReference>
<evidence type="ECO:0000313" key="3">
    <source>
        <dbReference type="Proteomes" id="UP000294576"/>
    </source>
</evidence>
<feature type="transmembrane region" description="Helical" evidence="1">
    <location>
        <begin position="149"/>
        <end position="166"/>
    </location>
</feature>
<feature type="transmembrane region" description="Helical" evidence="1">
    <location>
        <begin position="24"/>
        <end position="45"/>
    </location>
</feature>
<dbReference type="OrthoDB" id="9815686at2"/>
<evidence type="ECO:0000256" key="1">
    <source>
        <dbReference type="SAM" id="Phobius"/>
    </source>
</evidence>
<dbReference type="EMBL" id="SMBH01000004">
    <property type="protein sequence ID" value="TCU17237.1"/>
    <property type="molecule type" value="Genomic_DNA"/>
</dbReference>
<protein>
    <submittedName>
        <fullName evidence="2">Putative membrane protein</fullName>
    </submittedName>
</protein>